<dbReference type="InterPro" id="IPR038695">
    <property type="entry name" value="Saro_0823-like_sf"/>
</dbReference>
<dbReference type="STRING" id="70996.SE18_16605"/>
<evidence type="ECO:0000313" key="1">
    <source>
        <dbReference type="EMBL" id="KPL85296.1"/>
    </source>
</evidence>
<organism evidence="1 2">
    <name type="scientific">Herpetosiphon geysericola</name>
    <dbReference type="NCBI Taxonomy" id="70996"/>
    <lineage>
        <taxon>Bacteria</taxon>
        <taxon>Bacillati</taxon>
        <taxon>Chloroflexota</taxon>
        <taxon>Chloroflexia</taxon>
        <taxon>Herpetosiphonales</taxon>
        <taxon>Herpetosiphonaceae</taxon>
        <taxon>Herpetosiphon</taxon>
    </lineage>
</organism>
<dbReference type="Pfam" id="PF02643">
    <property type="entry name" value="DUF192"/>
    <property type="match status" value="1"/>
</dbReference>
<evidence type="ECO:0008006" key="3">
    <source>
        <dbReference type="Google" id="ProtNLM"/>
    </source>
</evidence>
<dbReference type="OrthoDB" id="9813379at2"/>
<dbReference type="PANTHER" id="PTHR37953">
    <property type="entry name" value="UPF0127 PROTEIN MJ1496"/>
    <property type="match status" value="1"/>
</dbReference>
<evidence type="ECO:0000313" key="2">
    <source>
        <dbReference type="Proteomes" id="UP000050277"/>
    </source>
</evidence>
<comment type="caution">
    <text evidence="1">The sequence shown here is derived from an EMBL/GenBank/DDBJ whole genome shotgun (WGS) entry which is preliminary data.</text>
</comment>
<dbReference type="RefSeq" id="WP_054535579.1">
    <property type="nucleotide sequence ID" value="NZ_LGKP01000025.1"/>
</dbReference>
<reference evidence="1 2" key="1">
    <citation type="submission" date="2015-07" db="EMBL/GenBank/DDBJ databases">
        <title>Whole genome sequence of Herpetosiphon geysericola DSM 7119.</title>
        <authorList>
            <person name="Hemp J."/>
            <person name="Ward L.M."/>
            <person name="Pace L.A."/>
            <person name="Fischer W.W."/>
        </authorList>
    </citation>
    <scope>NUCLEOTIDE SEQUENCE [LARGE SCALE GENOMIC DNA]</scope>
    <source>
        <strain evidence="1 2">DSM 7119</strain>
    </source>
</reference>
<sequence length="120" mass="13621">MSQHAIRNLTRNSNLVEYAEFANSFLSRGMGLMGRKNLPANTGLILYPNNNIHMFFMRFAIDVIFVDRQHQVVGLRENFKPWRPFAGAAKARYTLELPVGVIQQSQTQLGDQLAVIPAIF</sequence>
<gene>
    <name evidence="1" type="ORF">SE18_16605</name>
</gene>
<keyword evidence="2" id="KW-1185">Reference proteome</keyword>
<dbReference type="EMBL" id="LGKP01000025">
    <property type="protein sequence ID" value="KPL85296.1"/>
    <property type="molecule type" value="Genomic_DNA"/>
</dbReference>
<dbReference type="AlphaFoldDB" id="A0A0P6YQF8"/>
<name>A0A0P6YQF8_9CHLR</name>
<dbReference type="Gene3D" id="2.60.120.1140">
    <property type="entry name" value="Protein of unknown function DUF192"/>
    <property type="match status" value="1"/>
</dbReference>
<accession>A0A0P6YQF8</accession>
<protein>
    <recommendedName>
        <fullName evidence="3">DUF192 domain-containing protein</fullName>
    </recommendedName>
</protein>
<dbReference type="PANTHER" id="PTHR37953:SF1">
    <property type="entry name" value="UPF0127 PROTEIN MJ1496"/>
    <property type="match status" value="1"/>
</dbReference>
<proteinExistence type="predicted"/>
<dbReference type="InterPro" id="IPR003795">
    <property type="entry name" value="DUF192"/>
</dbReference>
<dbReference type="PATRIC" id="fig|70996.4.peg.191"/>
<dbReference type="Proteomes" id="UP000050277">
    <property type="component" value="Unassembled WGS sequence"/>
</dbReference>